<dbReference type="SUPFAM" id="SSF55785">
    <property type="entry name" value="PYP-like sensor domain (PAS domain)"/>
    <property type="match status" value="1"/>
</dbReference>
<dbReference type="EMBL" id="BAAAET010000007">
    <property type="protein sequence ID" value="GAA0701918.1"/>
    <property type="molecule type" value="Genomic_DNA"/>
</dbReference>
<feature type="domain" description="GGDEF" evidence="4">
    <location>
        <begin position="511"/>
        <end position="642"/>
    </location>
</feature>
<dbReference type="PANTHER" id="PTHR46663:SF4">
    <property type="entry name" value="DIGUANYLATE CYCLASE DGCT-RELATED"/>
    <property type="match status" value="1"/>
</dbReference>
<protein>
    <recommendedName>
        <fullName evidence="7">PAS domain S-box-containing protein/diguanylate cyclase (GGDEF) domain-containing protein</fullName>
    </recommendedName>
</protein>
<dbReference type="NCBIfam" id="TIGR00254">
    <property type="entry name" value="GGDEF"/>
    <property type="match status" value="1"/>
</dbReference>
<evidence type="ECO:0000259" key="4">
    <source>
        <dbReference type="PROSITE" id="PS50887"/>
    </source>
</evidence>
<dbReference type="RefSeq" id="WP_343808847.1">
    <property type="nucleotide sequence ID" value="NZ_BAAAET010000007.1"/>
</dbReference>
<evidence type="ECO:0000259" key="3">
    <source>
        <dbReference type="PROSITE" id="PS50113"/>
    </source>
</evidence>
<dbReference type="NCBIfam" id="TIGR00229">
    <property type="entry name" value="sensory_box"/>
    <property type="match status" value="1"/>
</dbReference>
<proteinExistence type="predicted"/>
<feature type="domain" description="PAS" evidence="2">
    <location>
        <begin position="351"/>
        <end position="403"/>
    </location>
</feature>
<dbReference type="SMART" id="SM00267">
    <property type="entry name" value="GGDEF"/>
    <property type="match status" value="1"/>
</dbReference>
<dbReference type="PROSITE" id="PS50887">
    <property type="entry name" value="GGDEF"/>
    <property type="match status" value="1"/>
</dbReference>
<dbReference type="Pfam" id="PF13426">
    <property type="entry name" value="PAS_9"/>
    <property type="match status" value="1"/>
</dbReference>
<feature type="transmembrane region" description="Helical" evidence="1">
    <location>
        <begin position="320"/>
        <end position="339"/>
    </location>
</feature>
<dbReference type="SMART" id="SM00091">
    <property type="entry name" value="PAS"/>
    <property type="match status" value="1"/>
</dbReference>
<evidence type="ECO:0000313" key="5">
    <source>
        <dbReference type="EMBL" id="GAA0701918.1"/>
    </source>
</evidence>
<sequence>MSKESPKIRRISYILVLAGLFLGMALFLNANRKDKEQLYLNNTVTLLSTIYHASLDRYALAMDTFYTGLLRRPELLTLLQAGIHSDGMERLILRETLYQQLLPDYHDLQSRGIHQWQFHLADGSSYLRFHAPGIHGDNLLPVRPSLQQMQAQHVPRYGFEVGRLFIGFRFLHPLIDQGELIGSMETAVSFQQVSQSLSDLAPGQAFLFLLQRKTVEDISFNELRRQLRPAIISDDFLLDDRNLALSDNAPLPLDALLDQLARDDLSSKLAAGRHFALAIYHQSLGYSASFIPIHSFDGSLGGYILALHPEPLLTSIQWEFYSSLGISLLAILLLGWLLLSLHQQRQRVLQQKLRLDAIGQAVGEGIYVLDPSGHTLYINAATCRLTGFNAEKLYSGNIHQLLHSHEGKDELSFKQCPIFSAALQGQTYEGDELFRTRTGDLLPVVVTSRPMIENGSITGVVTVFRDISERKENERKLELLATTDPLTGLCNRRAFIERLHKEQRLSQRLQHESALMMIDFDHFKQINDQYGHQAGDDVLQHFAHMATGCLRETDLLGRLGGEEFALLLPGTDLEGALHLAERIRACLEQHPTRTEDLQIPMTLSIGLTLLHNDDRDTSAALSRADKALYQAKSRGRNRVETA</sequence>
<evidence type="ECO:0008006" key="7">
    <source>
        <dbReference type="Google" id="ProtNLM"/>
    </source>
</evidence>
<dbReference type="PROSITE" id="PS50112">
    <property type="entry name" value="PAS"/>
    <property type="match status" value="1"/>
</dbReference>
<dbReference type="PROSITE" id="PS50113">
    <property type="entry name" value="PAC"/>
    <property type="match status" value="1"/>
</dbReference>
<dbReference type="Pfam" id="PF14827">
    <property type="entry name" value="dCache_3"/>
    <property type="match status" value="1"/>
</dbReference>
<dbReference type="InterPro" id="IPR035965">
    <property type="entry name" value="PAS-like_dom_sf"/>
</dbReference>
<dbReference type="InterPro" id="IPR000700">
    <property type="entry name" value="PAS-assoc_C"/>
</dbReference>
<evidence type="ECO:0000256" key="1">
    <source>
        <dbReference type="SAM" id="Phobius"/>
    </source>
</evidence>
<dbReference type="InterPro" id="IPR029787">
    <property type="entry name" value="Nucleotide_cyclase"/>
</dbReference>
<dbReference type="InterPro" id="IPR000014">
    <property type="entry name" value="PAS"/>
</dbReference>
<dbReference type="CDD" id="cd00130">
    <property type="entry name" value="PAS"/>
    <property type="match status" value="1"/>
</dbReference>
<gene>
    <name evidence="5" type="ORF">GCM10009104_33990</name>
</gene>
<dbReference type="InterPro" id="IPR043128">
    <property type="entry name" value="Rev_trsase/Diguanyl_cyclase"/>
</dbReference>
<dbReference type="Proteomes" id="UP001499915">
    <property type="component" value="Unassembled WGS sequence"/>
</dbReference>
<dbReference type="InterPro" id="IPR052163">
    <property type="entry name" value="DGC-Regulatory_Protein"/>
</dbReference>
<comment type="caution">
    <text evidence="5">The sequence shown here is derived from an EMBL/GenBank/DDBJ whole genome shotgun (WGS) entry which is preliminary data.</text>
</comment>
<keyword evidence="1" id="KW-0472">Membrane</keyword>
<evidence type="ECO:0000313" key="6">
    <source>
        <dbReference type="Proteomes" id="UP001499915"/>
    </source>
</evidence>
<evidence type="ECO:0000259" key="2">
    <source>
        <dbReference type="PROSITE" id="PS50112"/>
    </source>
</evidence>
<dbReference type="PANTHER" id="PTHR46663">
    <property type="entry name" value="DIGUANYLATE CYCLASE DGCT-RELATED"/>
    <property type="match status" value="1"/>
</dbReference>
<reference evidence="5 6" key="1">
    <citation type="journal article" date="2019" name="Int. J. Syst. Evol. Microbiol.">
        <title>The Global Catalogue of Microorganisms (GCM) 10K type strain sequencing project: providing services to taxonomists for standard genome sequencing and annotation.</title>
        <authorList>
            <consortium name="The Broad Institute Genomics Platform"/>
            <consortium name="The Broad Institute Genome Sequencing Center for Infectious Disease"/>
            <person name="Wu L."/>
            <person name="Ma J."/>
        </authorList>
    </citation>
    <scope>NUCLEOTIDE SEQUENCE [LARGE SCALE GENOMIC DNA]</scope>
    <source>
        <strain evidence="5 6">JCM 15134</strain>
    </source>
</reference>
<name>A0ABN1IAE4_9GAMM</name>
<dbReference type="InterPro" id="IPR029150">
    <property type="entry name" value="dCache_3"/>
</dbReference>
<dbReference type="Gene3D" id="3.30.70.270">
    <property type="match status" value="1"/>
</dbReference>
<dbReference type="Gene3D" id="3.30.450.20">
    <property type="entry name" value="PAS domain"/>
    <property type="match status" value="1"/>
</dbReference>
<accession>A0ABN1IAE4</accession>
<feature type="transmembrane region" description="Helical" evidence="1">
    <location>
        <begin position="12"/>
        <end position="30"/>
    </location>
</feature>
<dbReference type="CDD" id="cd01949">
    <property type="entry name" value="GGDEF"/>
    <property type="match status" value="1"/>
</dbReference>
<feature type="domain" description="PAC" evidence="3">
    <location>
        <begin position="428"/>
        <end position="479"/>
    </location>
</feature>
<keyword evidence="1" id="KW-0812">Transmembrane</keyword>
<keyword evidence="6" id="KW-1185">Reference proteome</keyword>
<dbReference type="Pfam" id="PF00990">
    <property type="entry name" value="GGDEF"/>
    <property type="match status" value="1"/>
</dbReference>
<dbReference type="SUPFAM" id="SSF55073">
    <property type="entry name" value="Nucleotide cyclase"/>
    <property type="match status" value="1"/>
</dbReference>
<keyword evidence="1" id="KW-1133">Transmembrane helix</keyword>
<organism evidence="5 6">
    <name type="scientific">Marinobacterium maritimum</name>
    <dbReference type="NCBI Taxonomy" id="500162"/>
    <lineage>
        <taxon>Bacteria</taxon>
        <taxon>Pseudomonadati</taxon>
        <taxon>Pseudomonadota</taxon>
        <taxon>Gammaproteobacteria</taxon>
        <taxon>Oceanospirillales</taxon>
        <taxon>Oceanospirillaceae</taxon>
        <taxon>Marinobacterium</taxon>
    </lineage>
</organism>
<dbReference type="InterPro" id="IPR000160">
    <property type="entry name" value="GGDEF_dom"/>
</dbReference>